<reference evidence="6 7" key="1">
    <citation type="submission" date="2016-02" db="EMBL/GenBank/DDBJ databases">
        <title>Anaerosporomusa subterraneum gen. nov., sp. nov., a spore-forming obligate anaerobe isolated from saprolite.</title>
        <authorList>
            <person name="Choi J.K."/>
            <person name="Shah M."/>
            <person name="Yee N."/>
        </authorList>
    </citation>
    <scope>NUCLEOTIDE SEQUENCE [LARGE SCALE GENOMIC DNA]</scope>
    <source>
        <strain evidence="6 7">RU4</strain>
    </source>
</reference>
<keyword evidence="3 4" id="KW-0732">Signal</keyword>
<comment type="caution">
    <text evidence="6">The sequence shown here is derived from an EMBL/GenBank/DDBJ whole genome shotgun (WGS) entry which is preliminary data.</text>
</comment>
<dbReference type="GO" id="GO:1904680">
    <property type="term" value="F:peptide transmembrane transporter activity"/>
    <property type="evidence" value="ECO:0007669"/>
    <property type="project" value="TreeGrafter"/>
</dbReference>
<feature type="chain" id="PRO_5007594980" description="Solute-binding protein family 5 domain-containing protein" evidence="4">
    <location>
        <begin position="24"/>
        <end position="526"/>
    </location>
</feature>
<feature type="signal peptide" evidence="4">
    <location>
        <begin position="1"/>
        <end position="23"/>
    </location>
</feature>
<name>A0A154BTA2_ANASB</name>
<dbReference type="PIRSF" id="PIRSF002741">
    <property type="entry name" value="MppA"/>
    <property type="match status" value="1"/>
</dbReference>
<dbReference type="GO" id="GO:0042597">
    <property type="term" value="C:periplasmic space"/>
    <property type="evidence" value="ECO:0007669"/>
    <property type="project" value="UniProtKB-ARBA"/>
</dbReference>
<keyword evidence="7" id="KW-1185">Reference proteome</keyword>
<dbReference type="OrthoDB" id="9772924at2"/>
<gene>
    <name evidence="6" type="ORF">AXX12_10070</name>
</gene>
<dbReference type="STRING" id="1794912.AXX12_10070"/>
<dbReference type="Gene3D" id="3.40.190.10">
    <property type="entry name" value="Periplasmic binding protein-like II"/>
    <property type="match status" value="1"/>
</dbReference>
<organism evidence="6 7">
    <name type="scientific">Anaerosporomusa subterranea</name>
    <dbReference type="NCBI Taxonomy" id="1794912"/>
    <lineage>
        <taxon>Bacteria</taxon>
        <taxon>Bacillati</taxon>
        <taxon>Bacillota</taxon>
        <taxon>Negativicutes</taxon>
        <taxon>Acetonemataceae</taxon>
        <taxon>Anaerosporomusa</taxon>
    </lineage>
</organism>
<accession>A0A154BTA2</accession>
<evidence type="ECO:0000256" key="4">
    <source>
        <dbReference type="SAM" id="SignalP"/>
    </source>
</evidence>
<dbReference type="Pfam" id="PF00496">
    <property type="entry name" value="SBP_bac_5"/>
    <property type="match status" value="1"/>
</dbReference>
<evidence type="ECO:0000256" key="1">
    <source>
        <dbReference type="ARBA" id="ARBA00005695"/>
    </source>
</evidence>
<dbReference type="Proteomes" id="UP000076268">
    <property type="component" value="Unassembled WGS sequence"/>
</dbReference>
<dbReference type="EMBL" id="LSGP01000017">
    <property type="protein sequence ID" value="KYZ76748.1"/>
    <property type="molecule type" value="Genomic_DNA"/>
</dbReference>
<dbReference type="PANTHER" id="PTHR30290:SF9">
    <property type="entry name" value="OLIGOPEPTIDE-BINDING PROTEIN APPA"/>
    <property type="match status" value="1"/>
</dbReference>
<protein>
    <recommendedName>
        <fullName evidence="5">Solute-binding protein family 5 domain-containing protein</fullName>
    </recommendedName>
</protein>
<dbReference type="AlphaFoldDB" id="A0A154BTA2"/>
<dbReference type="RefSeq" id="WP_066242741.1">
    <property type="nucleotide sequence ID" value="NZ_LSGP01000017.1"/>
</dbReference>
<dbReference type="SUPFAM" id="SSF53850">
    <property type="entry name" value="Periplasmic binding protein-like II"/>
    <property type="match status" value="1"/>
</dbReference>
<dbReference type="InterPro" id="IPR000914">
    <property type="entry name" value="SBP_5_dom"/>
</dbReference>
<dbReference type="PROSITE" id="PS51257">
    <property type="entry name" value="PROKAR_LIPOPROTEIN"/>
    <property type="match status" value="1"/>
</dbReference>
<evidence type="ECO:0000313" key="6">
    <source>
        <dbReference type="EMBL" id="KYZ76748.1"/>
    </source>
</evidence>
<evidence type="ECO:0000256" key="3">
    <source>
        <dbReference type="ARBA" id="ARBA00022729"/>
    </source>
</evidence>
<dbReference type="InterPro" id="IPR039424">
    <property type="entry name" value="SBP_5"/>
</dbReference>
<sequence>MLKQQKRLLLLAVFILSLSLALAGCGGDKKEAKSALTDKLVIAQSSDALFLDPQQQDEGPTNSINSNIYDGLINRKADLSIIPGLAEKWEQKDPVTWVFYLRKNVIFHNGNAFTADDVVYTIERFSGLKVAGSIVSSVSSVKKIDDYTVEIKTKAPYAAFLADMVKVMIIDKEYVTKVGDQEFNLKPIGTGPYKVKEWIKADHITLEAFDKYWNGPATIKTVIFRPISNEATRTAALLSGEVQLIADVPVRDSEKIQKNEKLALHGIPSLRLIYLTLDVTRDKTPGISLPKNPFKEEKVRQAVRMAIDNESIIKNVMNGHAFVANQGNPKQVAGYVEGLQGVKYNPEQAKKLLAEAGYPNGFTVTLDASNDRYPNDSKVAEALAAQLAKVGITVNLNIMPKSIFFNHIRPGDKTTICLVGWSSDTADAGIWYRSMFYSRDKLKGSGGSNRGHFANAEFDALVDKADASAKMDERTKYLQDATKLLDKEMPFIPIYFQESSYGAMKNIEFNPRLDDYIYAYDIKFKK</sequence>
<evidence type="ECO:0000313" key="7">
    <source>
        <dbReference type="Proteomes" id="UP000076268"/>
    </source>
</evidence>
<dbReference type="GO" id="GO:0015833">
    <property type="term" value="P:peptide transport"/>
    <property type="evidence" value="ECO:0007669"/>
    <property type="project" value="TreeGrafter"/>
</dbReference>
<dbReference type="GO" id="GO:0043190">
    <property type="term" value="C:ATP-binding cassette (ABC) transporter complex"/>
    <property type="evidence" value="ECO:0007669"/>
    <property type="project" value="InterPro"/>
</dbReference>
<keyword evidence="2" id="KW-0813">Transport</keyword>
<dbReference type="InterPro" id="IPR030678">
    <property type="entry name" value="Peptide/Ni-bd"/>
</dbReference>
<dbReference type="PANTHER" id="PTHR30290">
    <property type="entry name" value="PERIPLASMIC BINDING COMPONENT OF ABC TRANSPORTER"/>
    <property type="match status" value="1"/>
</dbReference>
<dbReference type="Gene3D" id="3.90.76.10">
    <property type="entry name" value="Dipeptide-binding Protein, Domain 1"/>
    <property type="match status" value="1"/>
</dbReference>
<dbReference type="Gene3D" id="3.10.105.10">
    <property type="entry name" value="Dipeptide-binding Protein, Domain 3"/>
    <property type="match status" value="1"/>
</dbReference>
<feature type="domain" description="Solute-binding protein family 5" evidence="5">
    <location>
        <begin position="81"/>
        <end position="440"/>
    </location>
</feature>
<dbReference type="CDD" id="cd08498">
    <property type="entry name" value="PBP2_NikA_DppA_OppA_like_2"/>
    <property type="match status" value="1"/>
</dbReference>
<comment type="similarity">
    <text evidence="1">Belongs to the bacterial solute-binding protein 5 family.</text>
</comment>
<proteinExistence type="inferred from homology"/>
<evidence type="ECO:0000256" key="2">
    <source>
        <dbReference type="ARBA" id="ARBA00022448"/>
    </source>
</evidence>
<evidence type="ECO:0000259" key="5">
    <source>
        <dbReference type="Pfam" id="PF00496"/>
    </source>
</evidence>